<dbReference type="PANTHER" id="PTHR27002">
    <property type="entry name" value="RECEPTOR-LIKE SERINE/THREONINE-PROTEIN KINASE SD1-8"/>
    <property type="match status" value="1"/>
</dbReference>
<name>A0AAD4VUG8_PRUDU</name>
<comment type="caution">
    <text evidence="13">The sequence shown here is derived from an EMBL/GenBank/DDBJ whole genome shotgun (WGS) entry which is preliminary data.</text>
</comment>
<evidence type="ECO:0000313" key="14">
    <source>
        <dbReference type="Proteomes" id="UP001054821"/>
    </source>
</evidence>
<keyword evidence="11" id="KW-0325">Glycoprotein</keyword>
<evidence type="ECO:0000256" key="6">
    <source>
        <dbReference type="ARBA" id="ARBA00022734"/>
    </source>
</evidence>
<dbReference type="PANTHER" id="PTHR27002:SF422">
    <property type="entry name" value="RECEPTOR-LIKE SERINE_THREONINE-PROTEIN KINASE"/>
    <property type="match status" value="1"/>
</dbReference>
<dbReference type="PROSITE" id="PS00108">
    <property type="entry name" value="PROTEIN_KINASE_ST"/>
    <property type="match status" value="1"/>
</dbReference>
<dbReference type="InterPro" id="IPR001245">
    <property type="entry name" value="Ser-Thr/Tyr_kinase_cat_dom"/>
</dbReference>
<accession>A0AAD4VUG8</accession>
<dbReference type="Proteomes" id="UP001054821">
    <property type="component" value="Chromosome 4"/>
</dbReference>
<dbReference type="SUPFAM" id="SSF56112">
    <property type="entry name" value="Protein kinase-like (PK-like)"/>
    <property type="match status" value="1"/>
</dbReference>
<sequence>MENIVLQKLQDTDMNAMINLQGKLQEGKEIAVKRLSSSSGQGIQEFKSEMLLISKLQHKNLVRIMGCCVQEDEKLLIYEFMPNRSLDTLLFDPVRRPELDWGRRFNIIQGVARGLLYLHHDSCLKVIHRDLKVSNILLDEDMNPKISDFGLAHIVQGRQNLTNTQKVVGTLGYMSPEYAMGGIFSEKSDVYSFGVLLLEIIGGVKNTSFSYCGQQLGFLAYAWHSWNEGRGLELVDKVLADSSSSSEVMRCVHIGLLCVQDNAADRPIMPDVVFMLSSETDLPQPKRPIFTFENSVSDPQPKYDDIFSTNEATITMIEGR</sequence>
<keyword evidence="10" id="KW-0675">Receptor</keyword>
<evidence type="ECO:0000256" key="8">
    <source>
        <dbReference type="ARBA" id="ARBA00022777"/>
    </source>
</evidence>
<gene>
    <name evidence="13" type="ORF">L3X38_021157</name>
</gene>
<dbReference type="GO" id="GO:0045087">
    <property type="term" value="P:innate immune response"/>
    <property type="evidence" value="ECO:0007669"/>
    <property type="project" value="UniProtKB-ARBA"/>
</dbReference>
<dbReference type="AlphaFoldDB" id="A0AAD4VUG8"/>
<evidence type="ECO:0000256" key="1">
    <source>
        <dbReference type="ARBA" id="ARBA00004251"/>
    </source>
</evidence>
<proteinExistence type="predicted"/>
<dbReference type="FunFam" id="1.10.510.10:FF:000345">
    <property type="entry name" value="G-type lectin S-receptor-like serine/threonine-protein kinase"/>
    <property type="match status" value="1"/>
</dbReference>
<dbReference type="FunFam" id="3.30.200.20:FF:000910">
    <property type="entry name" value="Cysteine-rich receptor-like protein kinase 11"/>
    <property type="match status" value="1"/>
</dbReference>
<reference evidence="13 14" key="1">
    <citation type="journal article" date="2022" name="G3 (Bethesda)">
        <title>Whole-genome sequence and methylome profiling of the almond [Prunus dulcis (Mill.) D.A. Webb] cultivar 'Nonpareil'.</title>
        <authorList>
            <person name="D'Amico-Willman K.M."/>
            <person name="Ouma W.Z."/>
            <person name="Meulia T."/>
            <person name="Sideli G.M."/>
            <person name="Gradziel T.M."/>
            <person name="Fresnedo-Ramirez J."/>
        </authorList>
    </citation>
    <scope>NUCLEOTIDE SEQUENCE [LARGE SCALE GENOMIC DNA]</scope>
    <source>
        <strain evidence="13">Clone GOH B32 T37-40</strain>
    </source>
</reference>
<dbReference type="EMBL" id="JAJFAZ020000004">
    <property type="protein sequence ID" value="KAI5331031.1"/>
    <property type="molecule type" value="Genomic_DNA"/>
</dbReference>
<keyword evidence="5" id="KW-0732">Signal</keyword>
<dbReference type="Pfam" id="PF11883">
    <property type="entry name" value="DUF3403"/>
    <property type="match status" value="1"/>
</dbReference>
<evidence type="ECO:0000259" key="12">
    <source>
        <dbReference type="PROSITE" id="PS50011"/>
    </source>
</evidence>
<keyword evidence="2" id="KW-0472">Membrane</keyword>
<evidence type="ECO:0000256" key="3">
    <source>
        <dbReference type="ARBA" id="ARBA00022527"/>
    </source>
</evidence>
<keyword evidence="9" id="KW-0067">ATP-binding</keyword>
<dbReference type="Gene3D" id="3.30.200.20">
    <property type="entry name" value="Phosphorylase Kinase, domain 1"/>
    <property type="match status" value="1"/>
</dbReference>
<organism evidence="13 14">
    <name type="scientific">Prunus dulcis</name>
    <name type="common">Almond</name>
    <name type="synonym">Amygdalus dulcis</name>
    <dbReference type="NCBI Taxonomy" id="3755"/>
    <lineage>
        <taxon>Eukaryota</taxon>
        <taxon>Viridiplantae</taxon>
        <taxon>Streptophyta</taxon>
        <taxon>Embryophyta</taxon>
        <taxon>Tracheophyta</taxon>
        <taxon>Spermatophyta</taxon>
        <taxon>Magnoliopsida</taxon>
        <taxon>eudicotyledons</taxon>
        <taxon>Gunneridae</taxon>
        <taxon>Pentapetalae</taxon>
        <taxon>rosids</taxon>
        <taxon>fabids</taxon>
        <taxon>Rosales</taxon>
        <taxon>Rosaceae</taxon>
        <taxon>Amygdaloideae</taxon>
        <taxon>Amygdaleae</taxon>
        <taxon>Prunus</taxon>
    </lineage>
</organism>
<dbReference type="Gene3D" id="1.10.510.10">
    <property type="entry name" value="Transferase(Phosphotransferase) domain 1"/>
    <property type="match status" value="1"/>
</dbReference>
<keyword evidence="6" id="KW-0430">Lectin</keyword>
<evidence type="ECO:0000313" key="13">
    <source>
        <dbReference type="EMBL" id="KAI5331031.1"/>
    </source>
</evidence>
<evidence type="ECO:0000256" key="4">
    <source>
        <dbReference type="ARBA" id="ARBA00022679"/>
    </source>
</evidence>
<keyword evidence="8" id="KW-0418">Kinase</keyword>
<evidence type="ECO:0000256" key="11">
    <source>
        <dbReference type="ARBA" id="ARBA00023180"/>
    </source>
</evidence>
<evidence type="ECO:0000256" key="7">
    <source>
        <dbReference type="ARBA" id="ARBA00022741"/>
    </source>
</evidence>
<keyword evidence="3" id="KW-0723">Serine/threonine-protein kinase</keyword>
<evidence type="ECO:0000256" key="9">
    <source>
        <dbReference type="ARBA" id="ARBA00022840"/>
    </source>
</evidence>
<dbReference type="InterPro" id="IPR021820">
    <property type="entry name" value="S-locus_recpt_kinase_C"/>
</dbReference>
<dbReference type="GO" id="GO:0005524">
    <property type="term" value="F:ATP binding"/>
    <property type="evidence" value="ECO:0007669"/>
    <property type="project" value="UniProtKB-KW"/>
</dbReference>
<comment type="subcellular location">
    <subcellularLocation>
        <location evidence="1">Cell membrane</location>
        <topology evidence="1">Single-pass type I membrane protein</topology>
    </subcellularLocation>
</comment>
<keyword evidence="4" id="KW-0808">Transferase</keyword>
<dbReference type="SMART" id="SM00220">
    <property type="entry name" value="S_TKc"/>
    <property type="match status" value="1"/>
</dbReference>
<dbReference type="Pfam" id="PF07714">
    <property type="entry name" value="PK_Tyr_Ser-Thr"/>
    <property type="match status" value="1"/>
</dbReference>
<dbReference type="PROSITE" id="PS50011">
    <property type="entry name" value="PROTEIN_KINASE_DOM"/>
    <property type="match status" value="1"/>
</dbReference>
<dbReference type="GO" id="GO:0005886">
    <property type="term" value="C:plasma membrane"/>
    <property type="evidence" value="ECO:0007669"/>
    <property type="project" value="UniProtKB-SubCell"/>
</dbReference>
<keyword evidence="14" id="KW-1185">Reference proteome</keyword>
<dbReference type="GO" id="GO:0030246">
    <property type="term" value="F:carbohydrate binding"/>
    <property type="evidence" value="ECO:0007669"/>
    <property type="project" value="UniProtKB-KW"/>
</dbReference>
<dbReference type="InterPro" id="IPR011009">
    <property type="entry name" value="Kinase-like_dom_sf"/>
</dbReference>
<dbReference type="GO" id="GO:0004674">
    <property type="term" value="F:protein serine/threonine kinase activity"/>
    <property type="evidence" value="ECO:0007669"/>
    <property type="project" value="UniProtKB-KW"/>
</dbReference>
<dbReference type="InterPro" id="IPR008271">
    <property type="entry name" value="Ser/Thr_kinase_AS"/>
</dbReference>
<feature type="domain" description="Protein kinase" evidence="12">
    <location>
        <begin position="1"/>
        <end position="290"/>
    </location>
</feature>
<evidence type="ECO:0000256" key="10">
    <source>
        <dbReference type="ARBA" id="ARBA00023170"/>
    </source>
</evidence>
<dbReference type="InterPro" id="IPR000719">
    <property type="entry name" value="Prot_kinase_dom"/>
</dbReference>
<evidence type="ECO:0000256" key="5">
    <source>
        <dbReference type="ARBA" id="ARBA00022729"/>
    </source>
</evidence>
<protein>
    <recommendedName>
        <fullName evidence="12">Protein kinase domain-containing protein</fullName>
    </recommendedName>
</protein>
<keyword evidence="2" id="KW-1003">Cell membrane</keyword>
<keyword evidence="7" id="KW-0547">Nucleotide-binding</keyword>
<evidence type="ECO:0000256" key="2">
    <source>
        <dbReference type="ARBA" id="ARBA00022475"/>
    </source>
</evidence>